<reference evidence="2" key="2">
    <citation type="submission" date="2025-09" db="UniProtKB">
        <authorList>
            <consortium name="Ensembl"/>
        </authorList>
    </citation>
    <scope>IDENTIFICATION</scope>
</reference>
<dbReference type="Ensembl" id="ENSSANT00000095535.1">
    <property type="protein sequence ID" value="ENSSANP00000089932.1"/>
    <property type="gene ID" value="ENSSANG00000044490.1"/>
</dbReference>
<evidence type="ECO:0000256" key="1">
    <source>
        <dbReference type="SAM" id="MobiDB-lite"/>
    </source>
</evidence>
<feature type="region of interest" description="Disordered" evidence="1">
    <location>
        <begin position="385"/>
        <end position="411"/>
    </location>
</feature>
<evidence type="ECO:0000313" key="3">
    <source>
        <dbReference type="Proteomes" id="UP000472260"/>
    </source>
</evidence>
<proteinExistence type="predicted"/>
<name>A0A671S101_9TELE</name>
<protein>
    <submittedName>
        <fullName evidence="2">Uncharacterized protein</fullName>
    </submittedName>
</protein>
<sequence length="448" mass="51760">AESAFDMGSAFLPDERLLRNLDKALYISPMEARRNVKMVLFERRDPNLKDNIEYIDICGCLRLTEAVINIFYAILDPYPGPQSLTERDTRTKALEGHLHAARAEVKTVTQQFCNIKEELDMVQKELKQSYRLYKEGMTLKDLNRMARNILAFTPELVGDNDVHAYLQDIGFHLQSWTSVNHQDRLYLLWITPSPEVRRFLAQQPGHIQSDYQKLRQAIIKEFSDPESEHGLIAALATEKGRHETPHAYYHRLQRTYFGAHNEPGMEEDTSFKSFFLRNLHAIVSHHLDILACPYSMPIQQLRDLTQKAFNKHKASTKGVCKTLLILHCTTQNPKRAPEGTQHCQNAKPFYQKLLGSRRQSHHHGNRPRLQTNYWEKPWKRPFSSCEQHGMSNSNPPQHPPLHPSHRCQTEATQGQLDTPIFELQELLTLINKQSQTPHPTPDSVPICL</sequence>
<reference evidence="2" key="1">
    <citation type="submission" date="2025-08" db="UniProtKB">
        <authorList>
            <consortium name="Ensembl"/>
        </authorList>
    </citation>
    <scope>IDENTIFICATION</scope>
</reference>
<accession>A0A671S101</accession>
<dbReference type="AlphaFoldDB" id="A0A671S101"/>
<keyword evidence="3" id="KW-1185">Reference proteome</keyword>
<dbReference type="Proteomes" id="UP000472260">
    <property type="component" value="Unassembled WGS sequence"/>
</dbReference>
<evidence type="ECO:0000313" key="2">
    <source>
        <dbReference type="Ensembl" id="ENSSANP00000089932.1"/>
    </source>
</evidence>
<organism evidence="2 3">
    <name type="scientific">Sinocyclocheilus anshuiensis</name>
    <dbReference type="NCBI Taxonomy" id="1608454"/>
    <lineage>
        <taxon>Eukaryota</taxon>
        <taxon>Metazoa</taxon>
        <taxon>Chordata</taxon>
        <taxon>Craniata</taxon>
        <taxon>Vertebrata</taxon>
        <taxon>Euteleostomi</taxon>
        <taxon>Actinopterygii</taxon>
        <taxon>Neopterygii</taxon>
        <taxon>Teleostei</taxon>
        <taxon>Ostariophysi</taxon>
        <taxon>Cypriniformes</taxon>
        <taxon>Cyprinidae</taxon>
        <taxon>Cyprininae</taxon>
        <taxon>Sinocyclocheilus</taxon>
    </lineage>
</organism>
<feature type="compositionally biased region" description="Polar residues" evidence="1">
    <location>
        <begin position="385"/>
        <end position="395"/>
    </location>
</feature>